<gene>
    <name evidence="10" type="ORF">LPJ61_001845</name>
</gene>
<dbReference type="NCBIfam" id="TIGR03598">
    <property type="entry name" value="GTPase_YsxC"/>
    <property type="match status" value="1"/>
</dbReference>
<dbReference type="OrthoDB" id="391988at2759"/>
<evidence type="ECO:0000256" key="6">
    <source>
        <dbReference type="ARBA" id="ARBA00022842"/>
    </source>
</evidence>
<dbReference type="EMBL" id="JANBOI010000189">
    <property type="protein sequence ID" value="KAJ1732855.1"/>
    <property type="molecule type" value="Genomic_DNA"/>
</dbReference>
<dbReference type="InterPro" id="IPR030393">
    <property type="entry name" value="G_ENGB_dom"/>
</dbReference>
<keyword evidence="5" id="KW-0547">Nucleotide-binding</keyword>
<dbReference type="Proteomes" id="UP001143981">
    <property type="component" value="Unassembled WGS sequence"/>
</dbReference>
<comment type="cofactor">
    <cofactor evidence="1">
        <name>Mg(2+)</name>
        <dbReference type="ChEBI" id="CHEBI:18420"/>
    </cofactor>
</comment>
<dbReference type="PANTHER" id="PTHR46498:SF1">
    <property type="entry name" value="GTP-BINDING PROTEIN 8"/>
    <property type="match status" value="1"/>
</dbReference>
<evidence type="ECO:0000313" key="10">
    <source>
        <dbReference type="EMBL" id="KAJ1732855.1"/>
    </source>
</evidence>
<evidence type="ECO:0000256" key="1">
    <source>
        <dbReference type="ARBA" id="ARBA00001946"/>
    </source>
</evidence>
<dbReference type="InterPro" id="IPR027417">
    <property type="entry name" value="P-loop_NTPase"/>
</dbReference>
<dbReference type="InterPro" id="IPR052279">
    <property type="entry name" value="EngB_GTPase"/>
</dbReference>
<sequence>MLLCTPGAARRAAAPAISACQRACRSTHTQAPSSPSAVTPADAPPSARPAGGFAARYFAQRDARFLRTAVKPDQYAHIRHPEVTFAGRSNVGKSSLINAVLRSQALARTSRKPGRTATLNFFTLSSKLCPGSVSVVDMPGYGFRSRGEWGHFVMEYLASRRELQRVFMLVEAKVGELKATDKSFLGLVEKYGVSTQIVLTKTDKLKRADLDAIAAAAMREAAAVAPSAVLPRAICCSSRTGAGIDTLQAEILRVCRVRSAPPPPPGKDI</sequence>
<evidence type="ECO:0000256" key="5">
    <source>
        <dbReference type="ARBA" id="ARBA00022741"/>
    </source>
</evidence>
<proteinExistence type="inferred from homology"/>
<dbReference type="AlphaFoldDB" id="A0A9W7YG41"/>
<feature type="region of interest" description="Disordered" evidence="8">
    <location>
        <begin position="28"/>
        <end position="48"/>
    </location>
</feature>
<evidence type="ECO:0000256" key="8">
    <source>
        <dbReference type="SAM" id="MobiDB-lite"/>
    </source>
</evidence>
<reference evidence="10" key="1">
    <citation type="submission" date="2022-07" db="EMBL/GenBank/DDBJ databases">
        <title>Phylogenomic reconstructions and comparative analyses of Kickxellomycotina fungi.</title>
        <authorList>
            <person name="Reynolds N.K."/>
            <person name="Stajich J.E."/>
            <person name="Barry K."/>
            <person name="Grigoriev I.V."/>
            <person name="Crous P."/>
            <person name="Smith M.E."/>
        </authorList>
    </citation>
    <scope>NUCLEOTIDE SEQUENCE</scope>
    <source>
        <strain evidence="10">BCRC 34381</strain>
    </source>
</reference>
<dbReference type="CDD" id="cd01876">
    <property type="entry name" value="YihA_EngB"/>
    <property type="match status" value="1"/>
</dbReference>
<dbReference type="Gene3D" id="3.40.50.300">
    <property type="entry name" value="P-loop containing nucleotide triphosphate hydrolases"/>
    <property type="match status" value="1"/>
</dbReference>
<keyword evidence="7" id="KW-0342">GTP-binding</keyword>
<comment type="similarity">
    <text evidence="2">Belongs to the TRAFAC class TrmE-Era-EngA-EngB-Septin-like GTPase superfamily. EngB GTPase family.</text>
</comment>
<dbReference type="PANTHER" id="PTHR46498">
    <property type="entry name" value="GTP-BINDING PROTEIN 8"/>
    <property type="match status" value="1"/>
</dbReference>
<keyword evidence="4" id="KW-0479">Metal-binding</keyword>
<dbReference type="InterPro" id="IPR006073">
    <property type="entry name" value="GTP-bd"/>
</dbReference>
<dbReference type="InterPro" id="IPR019987">
    <property type="entry name" value="GTP-bd_ribosome_bio_YsxC"/>
</dbReference>
<keyword evidence="11" id="KW-1185">Reference proteome</keyword>
<dbReference type="GO" id="GO:0005525">
    <property type="term" value="F:GTP binding"/>
    <property type="evidence" value="ECO:0007669"/>
    <property type="project" value="UniProtKB-KW"/>
</dbReference>
<feature type="compositionally biased region" description="Polar residues" evidence="8">
    <location>
        <begin position="28"/>
        <end position="37"/>
    </location>
</feature>
<dbReference type="GO" id="GO:0005739">
    <property type="term" value="C:mitochondrion"/>
    <property type="evidence" value="ECO:0007669"/>
    <property type="project" value="TreeGrafter"/>
</dbReference>
<protein>
    <recommendedName>
        <fullName evidence="3">GTP-binding protein 8</fullName>
    </recommendedName>
</protein>
<dbReference type="PROSITE" id="PS51706">
    <property type="entry name" value="G_ENGB"/>
    <property type="match status" value="1"/>
</dbReference>
<evidence type="ECO:0000256" key="2">
    <source>
        <dbReference type="ARBA" id="ARBA00009638"/>
    </source>
</evidence>
<evidence type="ECO:0000256" key="4">
    <source>
        <dbReference type="ARBA" id="ARBA00022723"/>
    </source>
</evidence>
<evidence type="ECO:0000259" key="9">
    <source>
        <dbReference type="PROSITE" id="PS51706"/>
    </source>
</evidence>
<name>A0A9W7YG41_9FUNG</name>
<evidence type="ECO:0000256" key="3">
    <source>
        <dbReference type="ARBA" id="ARBA00015370"/>
    </source>
</evidence>
<keyword evidence="6" id="KW-0460">Magnesium</keyword>
<evidence type="ECO:0000256" key="7">
    <source>
        <dbReference type="ARBA" id="ARBA00023134"/>
    </source>
</evidence>
<dbReference type="HAMAP" id="MF_00321">
    <property type="entry name" value="GTPase_EngB"/>
    <property type="match status" value="1"/>
</dbReference>
<dbReference type="Pfam" id="PF01926">
    <property type="entry name" value="MMR_HSR1"/>
    <property type="match status" value="1"/>
</dbReference>
<dbReference type="SUPFAM" id="SSF52540">
    <property type="entry name" value="P-loop containing nucleoside triphosphate hydrolases"/>
    <property type="match status" value="1"/>
</dbReference>
<comment type="caution">
    <text evidence="10">The sequence shown here is derived from an EMBL/GenBank/DDBJ whole genome shotgun (WGS) entry which is preliminary data.</text>
</comment>
<accession>A0A9W7YG41</accession>
<feature type="domain" description="EngB-type G" evidence="9">
    <location>
        <begin position="79"/>
        <end position="257"/>
    </location>
</feature>
<dbReference type="GO" id="GO:0046872">
    <property type="term" value="F:metal ion binding"/>
    <property type="evidence" value="ECO:0007669"/>
    <property type="project" value="UniProtKB-KW"/>
</dbReference>
<organism evidence="10 11">
    <name type="scientific">Coemansia biformis</name>
    <dbReference type="NCBI Taxonomy" id="1286918"/>
    <lineage>
        <taxon>Eukaryota</taxon>
        <taxon>Fungi</taxon>
        <taxon>Fungi incertae sedis</taxon>
        <taxon>Zoopagomycota</taxon>
        <taxon>Kickxellomycotina</taxon>
        <taxon>Kickxellomycetes</taxon>
        <taxon>Kickxellales</taxon>
        <taxon>Kickxellaceae</taxon>
        <taxon>Coemansia</taxon>
    </lineage>
</organism>
<evidence type="ECO:0000313" key="11">
    <source>
        <dbReference type="Proteomes" id="UP001143981"/>
    </source>
</evidence>